<dbReference type="SUPFAM" id="SSF47598">
    <property type="entry name" value="Ribbon-helix-helix"/>
    <property type="match status" value="1"/>
</dbReference>
<evidence type="ECO:0000313" key="2">
    <source>
        <dbReference type="Proteomes" id="UP001164020"/>
    </source>
</evidence>
<evidence type="ECO:0000313" key="1">
    <source>
        <dbReference type="EMBL" id="WAP71330.1"/>
    </source>
</evidence>
<dbReference type="Pfam" id="PF05534">
    <property type="entry name" value="HicB"/>
    <property type="match status" value="1"/>
</dbReference>
<dbReference type="SUPFAM" id="SSF143100">
    <property type="entry name" value="TTHA1013/TTHA0281-like"/>
    <property type="match status" value="1"/>
</dbReference>
<dbReference type="Proteomes" id="UP001164020">
    <property type="component" value="Chromosome"/>
</dbReference>
<dbReference type="Gene3D" id="1.10.1220.10">
    <property type="entry name" value="Met repressor-like"/>
    <property type="match status" value="1"/>
</dbReference>
<dbReference type="EMBL" id="CP114029">
    <property type="protein sequence ID" value="WAP71330.1"/>
    <property type="molecule type" value="Genomic_DNA"/>
</dbReference>
<dbReference type="InterPro" id="IPR013321">
    <property type="entry name" value="Arc_rbn_hlx_hlx"/>
</dbReference>
<dbReference type="InterPro" id="IPR010985">
    <property type="entry name" value="Ribbon_hlx_hlx"/>
</dbReference>
<dbReference type="InterPro" id="IPR035069">
    <property type="entry name" value="TTHA1013/TTHA0281-like"/>
</dbReference>
<sequence length="101" mass="11347">MLFHGEVAGIRDVVTFQARTAEDLRKAFEDSVDDYLDFCRNENVEPQKPFSGTLSLRTSPELHQRIAAAAARRSASINQWIVETLERQATADLDHGTTSVR</sequence>
<proteinExistence type="predicted"/>
<reference evidence="1" key="1">
    <citation type="submission" date="2022-12" db="EMBL/GenBank/DDBJ databases">
        <title>Jiella pelagia sp. nov., isolated from phosphonate enriched culture of Northwest Pacific surface seawater.</title>
        <authorList>
            <person name="Shin D.Y."/>
            <person name="Hwang C.Y."/>
        </authorList>
    </citation>
    <scope>NUCLEOTIDE SEQUENCE</scope>
    <source>
        <strain evidence="1">HL-NP1</strain>
    </source>
</reference>
<name>A0ABY7CC64_9HYPH</name>
<accession>A0ABY7CC64</accession>
<dbReference type="InterPro" id="IPR008651">
    <property type="entry name" value="Uncharacterised_HicB"/>
</dbReference>
<organism evidence="1 2">
    <name type="scientific">Jiella pelagia</name>
    <dbReference type="NCBI Taxonomy" id="2986949"/>
    <lineage>
        <taxon>Bacteria</taxon>
        <taxon>Pseudomonadati</taxon>
        <taxon>Pseudomonadota</taxon>
        <taxon>Alphaproteobacteria</taxon>
        <taxon>Hyphomicrobiales</taxon>
        <taxon>Aurantimonadaceae</taxon>
        <taxon>Jiella</taxon>
    </lineage>
</organism>
<gene>
    <name evidence="1" type="ORF">OH818_25085</name>
</gene>
<keyword evidence="2" id="KW-1185">Reference proteome</keyword>
<protein>
    <submittedName>
        <fullName evidence="1">Type II toxin-antitoxin system HicB family antitoxin</fullName>
    </submittedName>
</protein>